<feature type="binding site" evidence="4">
    <location>
        <begin position="168"/>
        <end position="172"/>
    </location>
    <ligand>
        <name>ATP</name>
        <dbReference type="ChEBI" id="CHEBI:30616"/>
    </ligand>
</feature>
<reference evidence="8 9" key="1">
    <citation type="submission" date="2018-06" db="EMBL/GenBank/DDBJ databases">
        <title>Whole genome sequencing of Candida tropicalis (genome annotated by CSBL at Korea University).</title>
        <authorList>
            <person name="Ahn J."/>
        </authorList>
    </citation>
    <scope>NUCLEOTIDE SEQUENCE [LARGE SCALE GENOMIC DNA]</scope>
    <source>
        <strain evidence="8 9">ATCC 20962</strain>
    </source>
</reference>
<dbReference type="GO" id="GO:0006256">
    <property type="term" value="P:UDP catabolic process"/>
    <property type="evidence" value="ECO:0007669"/>
    <property type="project" value="TreeGrafter"/>
</dbReference>
<feature type="region of interest" description="Disordered" evidence="6">
    <location>
        <begin position="184"/>
        <end position="203"/>
    </location>
</feature>
<dbReference type="GO" id="GO:0046036">
    <property type="term" value="P:CTP metabolic process"/>
    <property type="evidence" value="ECO:0007669"/>
    <property type="project" value="TreeGrafter"/>
</dbReference>
<dbReference type="OrthoDB" id="6372431at2759"/>
<evidence type="ECO:0000256" key="3">
    <source>
        <dbReference type="PIRSR" id="PIRSR600407-1"/>
    </source>
</evidence>
<keyword evidence="7" id="KW-1133">Transmembrane helix</keyword>
<keyword evidence="7" id="KW-0472">Membrane</keyword>
<dbReference type="Proteomes" id="UP000253472">
    <property type="component" value="Unassembled WGS sequence"/>
</dbReference>
<sequence length="600" mass="67582">MPIGKRSAKSDEKYGIVIDSGLRVENPDIQVEGPEARSPPKIIQEKDWTKKISPGISSYNTKDKFSKIWLDHYSELMKYAEGIIPSEKHRKPLKDAESILKETCAGIKKNTNFCIPTKDCENFVEIIDGSTEGIYGWLGLNYLMGQFNDYDNTQDSLHDSIGFMDMGGASTQIAFVPSSKEQISKHSEDLSKDSEPTKPETLPQPLINLSIVNDKNGTTKSVILYNDKLYEIKGVGNYEMCIKTIYPLLMKNMPCIDEPCLFNGIHGPNLLGSQSTGIRRTTFSKAVVNTTINFNTKVKDFCESKWSQILLNSELGQYSNLDPDKFLKDACFKASWVMNILHEGFELPRIGFETDEQGESDKDKDITNAHVPFKSADSVQGEELSWTLGKILLFASSQIEPKDRRITPRKSISGKKCYRVKDGSYSSDDDDDDEKDNDLLHAVYSLIFVLLLLFFLYHFGKSHFARWTNKFKKFHIPIQVKKAVNSVGSKIPGVRHYFESIAMYQDLEEQNIMLEEGISDNTNVNLKPIQEPNSASASASVLRTRLAIGLNEDFGEDDRGPFVVPKKNLYNSHFSANNSRESLQRSASNSSIQRAKSSLD</sequence>
<evidence type="ECO:0000256" key="4">
    <source>
        <dbReference type="PIRSR" id="PIRSR600407-2"/>
    </source>
</evidence>
<evidence type="ECO:0000256" key="6">
    <source>
        <dbReference type="SAM" id="MobiDB-lite"/>
    </source>
</evidence>
<dbReference type="PANTHER" id="PTHR11782:SF121">
    <property type="entry name" value="NUCLEOSIDE-DIPHOSPHATASE MIG-23"/>
    <property type="match status" value="1"/>
</dbReference>
<dbReference type="GO" id="GO:0045134">
    <property type="term" value="F:UDP phosphatase activity"/>
    <property type="evidence" value="ECO:0007669"/>
    <property type="project" value="TreeGrafter"/>
</dbReference>
<keyword evidence="2 5" id="KW-0378">Hydrolase</keyword>
<dbReference type="InterPro" id="IPR000407">
    <property type="entry name" value="GDA1_CD39_NTPase"/>
</dbReference>
<keyword evidence="7" id="KW-0812">Transmembrane</keyword>
<evidence type="ECO:0000256" key="1">
    <source>
        <dbReference type="ARBA" id="ARBA00009283"/>
    </source>
</evidence>
<comment type="caution">
    <text evidence="8">The sequence shown here is derived from an EMBL/GenBank/DDBJ whole genome shotgun (WGS) entry which is preliminary data.</text>
</comment>
<evidence type="ECO:0000313" key="8">
    <source>
        <dbReference type="EMBL" id="RCK56198.1"/>
    </source>
</evidence>
<protein>
    <submittedName>
        <fullName evidence="8">Golgi apyrase</fullName>
    </submittedName>
</protein>
<feature type="active site" description="Proton acceptor" evidence="3">
    <location>
        <position position="132"/>
    </location>
</feature>
<proteinExistence type="inferred from homology"/>
<accession>A0A367XRF4</accession>
<dbReference type="AlphaFoldDB" id="A0A367XRF4"/>
<dbReference type="Pfam" id="PF01150">
    <property type="entry name" value="GDA1_CD39"/>
    <property type="match status" value="2"/>
</dbReference>
<feature type="transmembrane region" description="Helical" evidence="7">
    <location>
        <begin position="439"/>
        <end position="460"/>
    </location>
</feature>
<dbReference type="GO" id="GO:0017111">
    <property type="term" value="F:ribonucleoside triphosphate phosphatase activity"/>
    <property type="evidence" value="ECO:0007669"/>
    <property type="project" value="TreeGrafter"/>
</dbReference>
<feature type="region of interest" description="Disordered" evidence="6">
    <location>
        <begin position="577"/>
        <end position="600"/>
    </location>
</feature>
<dbReference type="GO" id="GO:0004382">
    <property type="term" value="F:GDP phosphatase activity"/>
    <property type="evidence" value="ECO:0007669"/>
    <property type="project" value="TreeGrafter"/>
</dbReference>
<dbReference type="Gene3D" id="3.30.420.150">
    <property type="entry name" value="Exopolyphosphatase. Domain 2"/>
    <property type="match status" value="2"/>
</dbReference>
<dbReference type="PANTHER" id="PTHR11782">
    <property type="entry name" value="ADENOSINE/GUANOSINE DIPHOSPHATASE"/>
    <property type="match status" value="1"/>
</dbReference>
<dbReference type="STRING" id="5486.A0A367XRF4"/>
<dbReference type="GO" id="GO:0016020">
    <property type="term" value="C:membrane"/>
    <property type="evidence" value="ECO:0007669"/>
    <property type="project" value="TreeGrafter"/>
</dbReference>
<dbReference type="GO" id="GO:0005794">
    <property type="term" value="C:Golgi apparatus"/>
    <property type="evidence" value="ECO:0007669"/>
    <property type="project" value="TreeGrafter"/>
</dbReference>
<feature type="compositionally biased region" description="Basic and acidic residues" evidence="6">
    <location>
        <begin position="184"/>
        <end position="198"/>
    </location>
</feature>
<dbReference type="EMBL" id="QLNQ01000029">
    <property type="protein sequence ID" value="RCK56198.1"/>
    <property type="molecule type" value="Genomic_DNA"/>
</dbReference>
<dbReference type="GO" id="GO:0005524">
    <property type="term" value="F:ATP binding"/>
    <property type="evidence" value="ECO:0007669"/>
    <property type="project" value="UniProtKB-KW"/>
</dbReference>
<keyword evidence="9" id="KW-1185">Reference proteome</keyword>
<gene>
    <name evidence="8" type="primary">YND1</name>
    <name evidence="8" type="ORF">Cantr_05697</name>
</gene>
<keyword evidence="4" id="KW-0067">ATP-binding</keyword>
<evidence type="ECO:0000256" key="2">
    <source>
        <dbReference type="ARBA" id="ARBA00022801"/>
    </source>
</evidence>
<organism evidence="8 9">
    <name type="scientific">Candida viswanathii</name>
    <dbReference type="NCBI Taxonomy" id="5486"/>
    <lineage>
        <taxon>Eukaryota</taxon>
        <taxon>Fungi</taxon>
        <taxon>Dikarya</taxon>
        <taxon>Ascomycota</taxon>
        <taxon>Saccharomycotina</taxon>
        <taxon>Pichiomycetes</taxon>
        <taxon>Debaryomycetaceae</taxon>
        <taxon>Candida/Lodderomyces clade</taxon>
        <taxon>Candida</taxon>
    </lineage>
</organism>
<comment type="similarity">
    <text evidence="1 5">Belongs to the GDA1/CD39 NTPase family.</text>
</comment>
<keyword evidence="4" id="KW-0547">Nucleotide-binding</keyword>
<evidence type="ECO:0000256" key="5">
    <source>
        <dbReference type="RuleBase" id="RU003833"/>
    </source>
</evidence>
<evidence type="ECO:0000313" key="9">
    <source>
        <dbReference type="Proteomes" id="UP000253472"/>
    </source>
</evidence>
<name>A0A367XRF4_9ASCO</name>
<evidence type="ECO:0000256" key="7">
    <source>
        <dbReference type="SAM" id="Phobius"/>
    </source>
</evidence>
<dbReference type="PROSITE" id="PS01238">
    <property type="entry name" value="GDA1_CD39_NTPASE"/>
    <property type="match status" value="1"/>
</dbReference>